<evidence type="ECO:0000313" key="3">
    <source>
        <dbReference type="Proteomes" id="UP001281410"/>
    </source>
</evidence>
<dbReference type="PANTHER" id="PTHR47723:SF19">
    <property type="entry name" value="POLYNUCLEOTIDYL TRANSFERASE, RIBONUCLEASE H-LIKE SUPERFAMILY PROTEIN"/>
    <property type="match status" value="1"/>
</dbReference>
<dbReference type="Gene3D" id="3.30.420.10">
    <property type="entry name" value="Ribonuclease H-like superfamily/Ribonuclease H"/>
    <property type="match status" value="1"/>
</dbReference>
<accession>A0AAE0B9A6</accession>
<dbReference type="InterPro" id="IPR044730">
    <property type="entry name" value="RNase_H-like_dom_plant"/>
</dbReference>
<organism evidence="2 3">
    <name type="scientific">Dipteronia sinensis</name>
    <dbReference type="NCBI Taxonomy" id="43782"/>
    <lineage>
        <taxon>Eukaryota</taxon>
        <taxon>Viridiplantae</taxon>
        <taxon>Streptophyta</taxon>
        <taxon>Embryophyta</taxon>
        <taxon>Tracheophyta</taxon>
        <taxon>Spermatophyta</taxon>
        <taxon>Magnoliopsida</taxon>
        <taxon>eudicotyledons</taxon>
        <taxon>Gunneridae</taxon>
        <taxon>Pentapetalae</taxon>
        <taxon>rosids</taxon>
        <taxon>malvids</taxon>
        <taxon>Sapindales</taxon>
        <taxon>Sapindaceae</taxon>
        <taxon>Hippocastanoideae</taxon>
        <taxon>Acereae</taxon>
        <taxon>Dipteronia</taxon>
    </lineage>
</organism>
<dbReference type="Proteomes" id="UP001281410">
    <property type="component" value="Unassembled WGS sequence"/>
</dbReference>
<keyword evidence="3" id="KW-1185">Reference proteome</keyword>
<dbReference type="InterPro" id="IPR036397">
    <property type="entry name" value="RNaseH_sf"/>
</dbReference>
<comment type="caution">
    <text evidence="2">The sequence shown here is derived from an EMBL/GenBank/DDBJ whole genome shotgun (WGS) entry which is preliminary data.</text>
</comment>
<protein>
    <recommendedName>
        <fullName evidence="1">RNase H type-1 domain-containing protein</fullName>
    </recommendedName>
</protein>
<dbReference type="GO" id="GO:0003676">
    <property type="term" value="F:nucleic acid binding"/>
    <property type="evidence" value="ECO:0007669"/>
    <property type="project" value="InterPro"/>
</dbReference>
<dbReference type="GO" id="GO:0004523">
    <property type="term" value="F:RNA-DNA hybrid ribonuclease activity"/>
    <property type="evidence" value="ECO:0007669"/>
    <property type="project" value="InterPro"/>
</dbReference>
<dbReference type="InterPro" id="IPR053151">
    <property type="entry name" value="RNase_H-like"/>
</dbReference>
<evidence type="ECO:0000259" key="1">
    <source>
        <dbReference type="Pfam" id="PF13456"/>
    </source>
</evidence>
<proteinExistence type="predicted"/>
<reference evidence="2" key="1">
    <citation type="journal article" date="2023" name="Plant J.">
        <title>Genome sequences and population genomics provide insights into the demographic history, inbreeding, and mutation load of two 'living fossil' tree species of Dipteronia.</title>
        <authorList>
            <person name="Feng Y."/>
            <person name="Comes H.P."/>
            <person name="Chen J."/>
            <person name="Zhu S."/>
            <person name="Lu R."/>
            <person name="Zhang X."/>
            <person name="Li P."/>
            <person name="Qiu J."/>
            <person name="Olsen K.M."/>
            <person name="Qiu Y."/>
        </authorList>
    </citation>
    <scope>NUCLEOTIDE SEQUENCE</scope>
    <source>
        <strain evidence="2">NBL</strain>
    </source>
</reference>
<dbReference type="AlphaFoldDB" id="A0AAE0B9A6"/>
<name>A0AAE0B9A6_9ROSI</name>
<evidence type="ECO:0000313" key="2">
    <source>
        <dbReference type="EMBL" id="KAK3231753.1"/>
    </source>
</evidence>
<sequence length="107" mass="11585">MSEVWIHPSFGAWKFNLDGSARGKPGPSGIGGVIRDFRVQVLGLFSSFVGIQDSNTAKACMLCASSLALRNKKITIVSDSKIAVSWVNDKTSIGSLKHVNLIYDIRC</sequence>
<gene>
    <name evidence="2" type="ORF">Dsin_003634</name>
</gene>
<dbReference type="SUPFAM" id="SSF53098">
    <property type="entry name" value="Ribonuclease H-like"/>
    <property type="match status" value="1"/>
</dbReference>
<dbReference type="EMBL" id="JANJYJ010000001">
    <property type="protein sequence ID" value="KAK3231753.1"/>
    <property type="molecule type" value="Genomic_DNA"/>
</dbReference>
<dbReference type="Pfam" id="PF13456">
    <property type="entry name" value="RVT_3"/>
    <property type="match status" value="1"/>
</dbReference>
<dbReference type="CDD" id="cd06222">
    <property type="entry name" value="RNase_H_like"/>
    <property type="match status" value="1"/>
</dbReference>
<dbReference type="InterPro" id="IPR002156">
    <property type="entry name" value="RNaseH_domain"/>
</dbReference>
<feature type="domain" description="RNase H type-1" evidence="1">
    <location>
        <begin position="16"/>
        <end position="106"/>
    </location>
</feature>
<dbReference type="InterPro" id="IPR012337">
    <property type="entry name" value="RNaseH-like_sf"/>
</dbReference>
<dbReference type="PANTHER" id="PTHR47723">
    <property type="entry name" value="OS05G0353850 PROTEIN"/>
    <property type="match status" value="1"/>
</dbReference>